<organism evidence="2 3">
    <name type="scientific">Lojkania enalia</name>
    <dbReference type="NCBI Taxonomy" id="147567"/>
    <lineage>
        <taxon>Eukaryota</taxon>
        <taxon>Fungi</taxon>
        <taxon>Dikarya</taxon>
        <taxon>Ascomycota</taxon>
        <taxon>Pezizomycotina</taxon>
        <taxon>Dothideomycetes</taxon>
        <taxon>Pleosporomycetidae</taxon>
        <taxon>Pleosporales</taxon>
        <taxon>Pleosporales incertae sedis</taxon>
        <taxon>Lojkania</taxon>
    </lineage>
</organism>
<evidence type="ECO:0000256" key="1">
    <source>
        <dbReference type="SAM" id="MobiDB-lite"/>
    </source>
</evidence>
<feature type="compositionally biased region" description="Low complexity" evidence="1">
    <location>
        <begin position="71"/>
        <end position="81"/>
    </location>
</feature>
<feature type="compositionally biased region" description="Polar residues" evidence="1">
    <location>
        <begin position="351"/>
        <end position="361"/>
    </location>
</feature>
<feature type="compositionally biased region" description="Polar residues" evidence="1">
    <location>
        <begin position="189"/>
        <end position="207"/>
    </location>
</feature>
<feature type="compositionally biased region" description="Basic residues" evidence="1">
    <location>
        <begin position="398"/>
        <end position="415"/>
    </location>
</feature>
<comment type="caution">
    <text evidence="2">The sequence shown here is derived from an EMBL/GenBank/DDBJ whole genome shotgun (WGS) entry which is preliminary data.</text>
</comment>
<sequence>MSTIRPSYARSKSHKQRSRPWSRNDCSNQAPCGPPAPEWGGAPSKSPPPPYSTLPDFMCNAFRKEDNRYGSSFKTTKTSSKTSERPSAREKGDLAAKTSWNLQNKENTDKLGGRVEEDLGTKEDSWNNIDGWGDGNSNSESSWGDASDGPPVPGAWDNSDRKDGQNKLGKDAGAANGWGIQNNENNNNSGRWGQVNSVNGGIGQSTKGENKKDEIDQNNNDWGSGNNDSNAQDTNGNGGWSRQNQTGQGNVWRGSTNTNFSGWGNQNNDSNNQNSQGQGWDKQDDTSGNNQAGQVDLNQGNDKLNVQNNSRNHCDKNNDSSNDQNKNSGAGTWNMGFDNKNINTEEKKNQPGEQAWNNDISNDQNNGFGGGGRGDNNDSDNKPDERSNIDLDNDAKLGKHSPTKSRLKSYRRRSKPTNVEPQAYWSFPPPQGKELQHGPQSWDDVDLDGNRNMYSIPEGPLAIPEDKAKEKLLDHQVKEGKGMLYEHCVGRPKYLDSLQKPVSMLFPHLLYLFAQD</sequence>
<feature type="compositionally biased region" description="Low complexity" evidence="1">
    <location>
        <begin position="218"/>
        <end position="230"/>
    </location>
</feature>
<dbReference type="AlphaFoldDB" id="A0A9P4TRI8"/>
<reference evidence="3" key="1">
    <citation type="journal article" date="2020" name="Stud. Mycol.">
        <title>101 Dothideomycetes genomes: A test case for predicting lifestyles and emergence of pathogens.</title>
        <authorList>
            <person name="Haridas S."/>
            <person name="Albert R."/>
            <person name="Binder M."/>
            <person name="Bloem J."/>
            <person name="LaButti K."/>
            <person name="Salamov A."/>
            <person name="Andreopoulos B."/>
            <person name="Baker S."/>
            <person name="Barry K."/>
            <person name="Bills G."/>
            <person name="Bluhm B."/>
            <person name="Cannon C."/>
            <person name="Castanera R."/>
            <person name="Culley D."/>
            <person name="Daum C."/>
            <person name="Ezra D."/>
            <person name="Gonzalez J."/>
            <person name="Henrissat B."/>
            <person name="Kuo A."/>
            <person name="Liang C."/>
            <person name="Lipzen A."/>
            <person name="Lutzoni F."/>
            <person name="Magnuson J."/>
            <person name="Mondo S."/>
            <person name="Nolan M."/>
            <person name="Ohm R."/>
            <person name="Pangilinan J."/>
            <person name="Park H.-J."/>
            <person name="Ramirez L."/>
            <person name="Alfaro M."/>
            <person name="Sun H."/>
            <person name="Tritt A."/>
            <person name="Yoshinaga Y."/>
            <person name="Zwiers L.-H."/>
            <person name="Turgeon B."/>
            <person name="Goodwin S."/>
            <person name="Spatafora J."/>
            <person name="Crous P."/>
            <person name="Grigoriev I."/>
        </authorList>
    </citation>
    <scope>NUCLEOTIDE SEQUENCE [LARGE SCALE GENOMIC DNA]</scope>
    <source>
        <strain evidence="3">CBS 304.66</strain>
    </source>
</reference>
<feature type="compositionally biased region" description="Polar residues" evidence="1">
    <location>
        <begin position="135"/>
        <end position="144"/>
    </location>
</feature>
<proteinExistence type="predicted"/>
<evidence type="ECO:0000313" key="3">
    <source>
        <dbReference type="Proteomes" id="UP000800093"/>
    </source>
</evidence>
<evidence type="ECO:0000313" key="2">
    <source>
        <dbReference type="EMBL" id="KAF2270653.1"/>
    </source>
</evidence>
<dbReference type="OrthoDB" id="5423516at2759"/>
<name>A0A9P4TRI8_9PLEO</name>
<gene>
    <name evidence="2" type="ORF">CC78DRAFT_138177</name>
</gene>
<dbReference type="EMBL" id="ML986579">
    <property type="protein sequence ID" value="KAF2270653.1"/>
    <property type="molecule type" value="Genomic_DNA"/>
</dbReference>
<feature type="compositionally biased region" description="Low complexity" evidence="1">
    <location>
        <begin position="262"/>
        <end position="280"/>
    </location>
</feature>
<feature type="compositionally biased region" description="Basic and acidic residues" evidence="1">
    <location>
        <begin position="158"/>
        <end position="170"/>
    </location>
</feature>
<feature type="compositionally biased region" description="Basic and acidic residues" evidence="1">
    <location>
        <begin position="375"/>
        <end position="397"/>
    </location>
</feature>
<feature type="compositionally biased region" description="Polar residues" evidence="1">
    <location>
        <begin position="231"/>
        <end position="261"/>
    </location>
</feature>
<feature type="compositionally biased region" description="Basic residues" evidence="1">
    <location>
        <begin position="11"/>
        <end position="20"/>
    </location>
</feature>
<keyword evidence="3" id="KW-1185">Reference proteome</keyword>
<feature type="region of interest" description="Disordered" evidence="1">
    <location>
        <begin position="1"/>
        <end position="440"/>
    </location>
</feature>
<accession>A0A9P4TRI8</accession>
<feature type="compositionally biased region" description="Basic and acidic residues" evidence="1">
    <location>
        <begin position="82"/>
        <end position="94"/>
    </location>
</feature>
<protein>
    <submittedName>
        <fullName evidence="2">Uncharacterized protein</fullName>
    </submittedName>
</protein>
<feature type="compositionally biased region" description="Polar residues" evidence="1">
    <location>
        <begin position="286"/>
        <end position="311"/>
    </location>
</feature>
<feature type="compositionally biased region" description="Polar residues" evidence="1">
    <location>
        <begin position="21"/>
        <end position="30"/>
    </location>
</feature>
<dbReference type="Proteomes" id="UP000800093">
    <property type="component" value="Unassembled WGS sequence"/>
</dbReference>
<feature type="compositionally biased region" description="Basic and acidic residues" evidence="1">
    <location>
        <begin position="106"/>
        <end position="125"/>
    </location>
</feature>
<feature type="compositionally biased region" description="Low complexity" evidence="1">
    <location>
        <begin position="319"/>
        <end position="328"/>
    </location>
</feature>